<dbReference type="Gene3D" id="3.40.710.10">
    <property type="entry name" value="DD-peptidase/beta-lactamase superfamily"/>
    <property type="match status" value="1"/>
</dbReference>
<keyword evidence="13" id="KW-0472">Membrane</keyword>
<dbReference type="KEGG" id="tsa:AciPR4_0663"/>
<dbReference type="STRING" id="401053.AciPR4_0663"/>
<dbReference type="EMBL" id="CP002467">
    <property type="protein sequence ID" value="ADV81497.1"/>
    <property type="molecule type" value="Genomic_DNA"/>
</dbReference>
<keyword evidence="4" id="KW-0121">Carboxypeptidase</keyword>
<organism evidence="16 17">
    <name type="scientific">Terriglobus saanensis (strain ATCC BAA-1853 / DSM 23119 / SP1PR4)</name>
    <dbReference type="NCBI Taxonomy" id="401053"/>
    <lineage>
        <taxon>Bacteria</taxon>
        <taxon>Pseudomonadati</taxon>
        <taxon>Acidobacteriota</taxon>
        <taxon>Terriglobia</taxon>
        <taxon>Terriglobales</taxon>
        <taxon>Acidobacteriaceae</taxon>
        <taxon>Terriglobus</taxon>
    </lineage>
</organism>
<keyword evidence="6 16" id="KW-0328">Glycosyltransferase</keyword>
<evidence type="ECO:0000256" key="1">
    <source>
        <dbReference type="ARBA" id="ARBA00004752"/>
    </source>
</evidence>
<evidence type="ECO:0000256" key="9">
    <source>
        <dbReference type="ARBA" id="ARBA00023268"/>
    </source>
</evidence>
<dbReference type="InterPro" id="IPR001460">
    <property type="entry name" value="PCN-bd_Tpept"/>
</dbReference>
<dbReference type="RefSeq" id="WP_013567230.1">
    <property type="nucleotide sequence ID" value="NC_014963.1"/>
</dbReference>
<keyword evidence="17" id="KW-1185">Reference proteome</keyword>
<evidence type="ECO:0000259" key="15">
    <source>
        <dbReference type="Pfam" id="PF00912"/>
    </source>
</evidence>
<dbReference type="Pfam" id="PF00912">
    <property type="entry name" value="Transgly"/>
    <property type="match status" value="1"/>
</dbReference>
<comment type="pathway">
    <text evidence="1">Cell wall biogenesis; peptidoglycan biosynthesis.</text>
</comment>
<dbReference type="InterPro" id="IPR036950">
    <property type="entry name" value="PBP_transglycosylase"/>
</dbReference>
<evidence type="ECO:0000256" key="13">
    <source>
        <dbReference type="SAM" id="Phobius"/>
    </source>
</evidence>
<dbReference type="PANTHER" id="PTHR32282">
    <property type="entry name" value="BINDING PROTEIN TRANSPEPTIDASE, PUTATIVE-RELATED"/>
    <property type="match status" value="1"/>
</dbReference>
<feature type="domain" description="Penicillin-binding protein transpeptidase" evidence="14">
    <location>
        <begin position="442"/>
        <end position="680"/>
    </location>
</feature>
<proteinExistence type="inferred from homology"/>
<dbReference type="PANTHER" id="PTHR32282:SF33">
    <property type="entry name" value="PEPTIDOGLYCAN GLYCOSYLTRANSFERASE"/>
    <property type="match status" value="1"/>
</dbReference>
<dbReference type="EC" id="2.4.99.28" evidence="10"/>
<dbReference type="InterPro" id="IPR012338">
    <property type="entry name" value="Beta-lactam/transpept-like"/>
</dbReference>
<evidence type="ECO:0000313" key="16">
    <source>
        <dbReference type="EMBL" id="ADV81497.1"/>
    </source>
</evidence>
<dbReference type="Pfam" id="PF00905">
    <property type="entry name" value="Transpeptidase"/>
    <property type="match status" value="1"/>
</dbReference>
<dbReference type="GO" id="GO:0006508">
    <property type="term" value="P:proteolysis"/>
    <property type="evidence" value="ECO:0007669"/>
    <property type="project" value="UniProtKB-KW"/>
</dbReference>
<dbReference type="InterPro" id="IPR023346">
    <property type="entry name" value="Lysozyme-like_dom_sf"/>
</dbReference>
<evidence type="ECO:0000256" key="12">
    <source>
        <dbReference type="SAM" id="MobiDB-lite"/>
    </source>
</evidence>
<feature type="transmembrane region" description="Helical" evidence="13">
    <location>
        <begin position="31"/>
        <end position="52"/>
    </location>
</feature>
<feature type="domain" description="Glycosyl transferase family 51" evidence="15">
    <location>
        <begin position="170"/>
        <end position="341"/>
    </location>
</feature>
<evidence type="ECO:0000256" key="2">
    <source>
        <dbReference type="ARBA" id="ARBA00007090"/>
    </source>
</evidence>
<evidence type="ECO:0000256" key="11">
    <source>
        <dbReference type="ARBA" id="ARBA00049902"/>
    </source>
</evidence>
<dbReference type="GO" id="GO:0004180">
    <property type="term" value="F:carboxypeptidase activity"/>
    <property type="evidence" value="ECO:0007669"/>
    <property type="project" value="UniProtKB-KW"/>
</dbReference>
<sequence length="843" mass="91734">MAVKVKYKGQYDSNSAVRGGRDPFLHRALRFFLVVGLACLVVGAAVFGFYYYKYQHVVDDRLNNGPLFASTSQIYAGPREVRVGQKMTAELIGSELRRAGYNSNDQLGSFQLNGDSIMIKPGPQSFHSTDGATITTPDGQVTAITAENGVALSAYELEPQLITGLSEDKNRTKRRLVTYKDIPPRMVQAVTAIEDRRFFDHSGINVGRTIRCAVGDLLSGKKNCGGSTITQQLARGFFLSPEKKFKRKLIEIMISFQLEARFTKQQIFEMYANQIPMGQRGSFAVAGFSEAAQAYFGKDLKQLDTSECAMLAGIIQRPSYFNPYKHMDRVLERRNLVLSSMVETEALTPAQAERAKAEPIHLASPNVDASEAPYFVDLVHDQLVQRLGDSDNARGALRIYTSLDPDLQKAASAAVAIGMQNVDEQVRKLHHGDSAITYPQVSLIALNPHTGQVLALVGGRNYGTSQLNHAVAKRPTGSIFKPFVYAAANVQAVNGTPLSDGNVFTATTILNDEPTTFTFDNGRQTYNPRNYKDHFHGSVPAIVALAQSLNNATISLGQQVGFENVAALARASGITAARGTPAVSLGAYDATPLDMAGAYTVFANNGVHLNPWMLSSVRNDRGEVVADFTPEARQVMDPRAAYLTSSLMEGVMNFGYGYEVRKRGFTAPAAGKTGTSHDVWFAAYTSNLICIVWVGNDDYTDIKLSGALAAAPIWAEFMNRAIKLPQYSDMKPFTPPNGVSVYRIDKGTNQLADETCPNDYSAAFLNGTQPQNTCSRMGDNEGGILSKIFGAGSSNNEAPKEPAIPTMNPDGTPAEPQPKKRNFFQKLFGAGKDKPEAQPNPQP</sequence>
<keyword evidence="9" id="KW-0511">Multifunctional enzyme</keyword>
<evidence type="ECO:0000313" key="17">
    <source>
        <dbReference type="Proteomes" id="UP000006844"/>
    </source>
</evidence>
<comment type="catalytic activity">
    <reaction evidence="11">
        <text>[GlcNAc-(1-&gt;4)-Mur2Ac(oyl-L-Ala-gamma-D-Glu-L-Lys-D-Ala-D-Ala)](n)-di-trans,octa-cis-undecaprenyl diphosphate + beta-D-GlcNAc-(1-&gt;4)-Mur2Ac(oyl-L-Ala-gamma-D-Glu-L-Lys-D-Ala-D-Ala)-di-trans,octa-cis-undecaprenyl diphosphate = [GlcNAc-(1-&gt;4)-Mur2Ac(oyl-L-Ala-gamma-D-Glu-L-Lys-D-Ala-D-Ala)](n+1)-di-trans,octa-cis-undecaprenyl diphosphate + di-trans,octa-cis-undecaprenyl diphosphate + H(+)</text>
        <dbReference type="Rhea" id="RHEA:23708"/>
        <dbReference type="Rhea" id="RHEA-COMP:9602"/>
        <dbReference type="Rhea" id="RHEA-COMP:9603"/>
        <dbReference type="ChEBI" id="CHEBI:15378"/>
        <dbReference type="ChEBI" id="CHEBI:58405"/>
        <dbReference type="ChEBI" id="CHEBI:60033"/>
        <dbReference type="ChEBI" id="CHEBI:78435"/>
        <dbReference type="EC" id="2.4.99.28"/>
    </reaction>
</comment>
<name>E8V5G3_TERSS</name>
<evidence type="ECO:0000256" key="8">
    <source>
        <dbReference type="ARBA" id="ARBA00022801"/>
    </source>
</evidence>
<dbReference type="Gene3D" id="1.10.3810.10">
    <property type="entry name" value="Biosynthetic peptidoglycan transglycosylase-like"/>
    <property type="match status" value="1"/>
</dbReference>
<dbReference type="InterPro" id="IPR001264">
    <property type="entry name" value="Glyco_trans_51"/>
</dbReference>
<evidence type="ECO:0000256" key="5">
    <source>
        <dbReference type="ARBA" id="ARBA00022670"/>
    </source>
</evidence>
<reference evidence="16 17" key="1">
    <citation type="journal article" date="2012" name="Stand. Genomic Sci.">
        <title>Complete genome sequence of Terriglobus saanensis type strain SP1PR4(T), an Acidobacteria from tundra soil.</title>
        <authorList>
            <person name="Rawat S.R."/>
            <person name="Mannisto M.K."/>
            <person name="Starovoytov V."/>
            <person name="Goodwin L."/>
            <person name="Nolan M."/>
            <person name="Hauser L."/>
            <person name="Land M."/>
            <person name="Davenport K.W."/>
            <person name="Woyke T."/>
            <person name="Haggblom M.M."/>
        </authorList>
    </citation>
    <scope>NUCLEOTIDE SEQUENCE</scope>
    <source>
        <strain evidence="17">ATCC BAA-1853 / DSM 23119 / SP1PR4</strain>
    </source>
</reference>
<dbReference type="AlphaFoldDB" id="E8V5G3"/>
<evidence type="ECO:0000256" key="4">
    <source>
        <dbReference type="ARBA" id="ARBA00022645"/>
    </source>
</evidence>
<comment type="similarity">
    <text evidence="3">In the N-terminal section; belongs to the glycosyltransferase 51 family.</text>
</comment>
<evidence type="ECO:0000259" key="14">
    <source>
        <dbReference type="Pfam" id="PF00905"/>
    </source>
</evidence>
<keyword evidence="13" id="KW-0812">Transmembrane</keyword>
<keyword evidence="5" id="KW-0645">Protease</keyword>
<dbReference type="InterPro" id="IPR050396">
    <property type="entry name" value="Glycosyltr_51/Transpeptidase"/>
</dbReference>
<keyword evidence="8" id="KW-0378">Hydrolase</keyword>
<keyword evidence="7 16" id="KW-0808">Transferase</keyword>
<keyword evidence="13" id="KW-1133">Transmembrane helix</keyword>
<dbReference type="SUPFAM" id="SSF53955">
    <property type="entry name" value="Lysozyme-like"/>
    <property type="match status" value="1"/>
</dbReference>
<comment type="similarity">
    <text evidence="2">In the C-terminal section; belongs to the transpeptidase family.</text>
</comment>
<dbReference type="GO" id="GO:0008955">
    <property type="term" value="F:peptidoglycan glycosyltransferase activity"/>
    <property type="evidence" value="ECO:0007669"/>
    <property type="project" value="UniProtKB-EC"/>
</dbReference>
<evidence type="ECO:0000256" key="3">
    <source>
        <dbReference type="ARBA" id="ARBA00007739"/>
    </source>
</evidence>
<dbReference type="Proteomes" id="UP000006844">
    <property type="component" value="Chromosome"/>
</dbReference>
<evidence type="ECO:0000256" key="10">
    <source>
        <dbReference type="ARBA" id="ARBA00044770"/>
    </source>
</evidence>
<feature type="region of interest" description="Disordered" evidence="12">
    <location>
        <begin position="791"/>
        <end position="843"/>
    </location>
</feature>
<gene>
    <name evidence="16" type="ordered locus">AciPR4_0663</name>
</gene>
<protein>
    <recommendedName>
        <fullName evidence="10">peptidoglycan glycosyltransferase</fullName>
        <ecNumber evidence="10">2.4.99.28</ecNumber>
    </recommendedName>
</protein>
<dbReference type="HOGENOM" id="CLU_006354_2_7_0"/>
<dbReference type="GO" id="GO:0008658">
    <property type="term" value="F:penicillin binding"/>
    <property type="evidence" value="ECO:0007669"/>
    <property type="project" value="InterPro"/>
</dbReference>
<evidence type="ECO:0000256" key="6">
    <source>
        <dbReference type="ARBA" id="ARBA00022676"/>
    </source>
</evidence>
<dbReference type="SUPFAM" id="SSF56601">
    <property type="entry name" value="beta-lactamase/transpeptidase-like"/>
    <property type="match status" value="1"/>
</dbReference>
<dbReference type="eggNOG" id="COG0744">
    <property type="taxonomic scope" value="Bacteria"/>
</dbReference>
<evidence type="ECO:0000256" key="7">
    <source>
        <dbReference type="ARBA" id="ARBA00022679"/>
    </source>
</evidence>
<accession>E8V5G3</accession>